<evidence type="ECO:0000256" key="5">
    <source>
        <dbReference type="ARBA" id="ARBA00022801"/>
    </source>
</evidence>
<dbReference type="InterPro" id="IPR004446">
    <property type="entry name" value="Heptose_bisP_phosphatase"/>
</dbReference>
<dbReference type="InterPro" id="IPR023214">
    <property type="entry name" value="HAD_sf"/>
</dbReference>
<organism evidence="8">
    <name type="scientific">mine drainage metagenome</name>
    <dbReference type="NCBI Taxonomy" id="410659"/>
    <lineage>
        <taxon>unclassified sequences</taxon>
        <taxon>metagenomes</taxon>
        <taxon>ecological metagenomes</taxon>
    </lineage>
</organism>
<keyword evidence="5 8" id="KW-0378">Hydrolase</keyword>
<proteinExistence type="inferred from homology"/>
<dbReference type="PANTHER" id="PTHR42891:SF1">
    <property type="entry name" value="D-GLYCERO-BETA-D-MANNO-HEPTOSE-1,7-BISPHOSPHATE 7-PHOSPHATASE"/>
    <property type="match status" value="1"/>
</dbReference>
<dbReference type="NCBIfam" id="TIGR01662">
    <property type="entry name" value="HAD-SF-IIIA"/>
    <property type="match status" value="1"/>
</dbReference>
<sequence length="187" mass="20464">MSVPSPRPAVFMDRDGTLNVQVVREGKAYPPATVDDFRLFPGVPESCRALRAAGFALVVATNQPDVGRGLQAREVVEAMHAKLLGLVPEIELIEVCYDPGQGQPSRRRKPEPGMLLDAAAALRLDLSRSWMIGDRWRDIECGHRAGVRTVHIDFGYAETLSAPPDFVVGSFVEGVDQILRETRTSAV</sequence>
<reference evidence="8" key="1">
    <citation type="submission" date="2016-10" db="EMBL/GenBank/DDBJ databases">
        <title>Sequence of Gallionella enrichment culture.</title>
        <authorList>
            <person name="Poehlein A."/>
            <person name="Muehling M."/>
            <person name="Daniel R."/>
        </authorList>
    </citation>
    <scope>NUCLEOTIDE SEQUENCE</scope>
</reference>
<dbReference type="InterPro" id="IPR006549">
    <property type="entry name" value="HAD-SF_hydro_IIIA"/>
</dbReference>
<keyword evidence="6" id="KW-0119">Carbohydrate metabolism</keyword>
<evidence type="ECO:0000256" key="4">
    <source>
        <dbReference type="ARBA" id="ARBA00022723"/>
    </source>
</evidence>
<dbReference type="GO" id="GO:0046872">
    <property type="term" value="F:metal ion binding"/>
    <property type="evidence" value="ECO:0007669"/>
    <property type="project" value="UniProtKB-KW"/>
</dbReference>
<comment type="subcellular location">
    <subcellularLocation>
        <location evidence="1">Cytoplasm</location>
    </subcellularLocation>
</comment>
<accession>A0A1J5SED0</accession>
<evidence type="ECO:0000313" key="8">
    <source>
        <dbReference type="EMBL" id="OIR06283.1"/>
    </source>
</evidence>
<dbReference type="InterPro" id="IPR006543">
    <property type="entry name" value="Histidinol-phos"/>
</dbReference>
<keyword evidence="4" id="KW-0479">Metal-binding</keyword>
<dbReference type="EMBL" id="MLJW01000044">
    <property type="protein sequence ID" value="OIR06283.1"/>
    <property type="molecule type" value="Genomic_DNA"/>
</dbReference>
<evidence type="ECO:0000256" key="7">
    <source>
        <dbReference type="ARBA" id="ARBA00031828"/>
    </source>
</evidence>
<comment type="similarity">
    <text evidence="2">Belongs to the GmhB family.</text>
</comment>
<dbReference type="Pfam" id="PF13242">
    <property type="entry name" value="Hydrolase_like"/>
    <property type="match status" value="1"/>
</dbReference>
<keyword evidence="3" id="KW-0963">Cytoplasm</keyword>
<dbReference type="PANTHER" id="PTHR42891">
    <property type="entry name" value="D-GLYCERO-BETA-D-MANNO-HEPTOSE-1,7-BISPHOSPHATE 7-PHOSPHATASE"/>
    <property type="match status" value="1"/>
</dbReference>
<evidence type="ECO:0000256" key="2">
    <source>
        <dbReference type="ARBA" id="ARBA00005628"/>
    </source>
</evidence>
<name>A0A1J5SED0_9ZZZZ</name>
<dbReference type="AlphaFoldDB" id="A0A1J5SED0"/>
<dbReference type="GO" id="GO:0005737">
    <property type="term" value="C:cytoplasm"/>
    <property type="evidence" value="ECO:0007669"/>
    <property type="project" value="UniProtKB-SubCell"/>
</dbReference>
<dbReference type="SUPFAM" id="SSF56784">
    <property type="entry name" value="HAD-like"/>
    <property type="match status" value="1"/>
</dbReference>
<dbReference type="GO" id="GO:0016791">
    <property type="term" value="F:phosphatase activity"/>
    <property type="evidence" value="ECO:0007669"/>
    <property type="project" value="InterPro"/>
</dbReference>
<protein>
    <recommendedName>
        <fullName evidence="7">D,D-heptose 1,7-bisphosphate phosphatase</fullName>
    </recommendedName>
</protein>
<dbReference type="InterPro" id="IPR036412">
    <property type="entry name" value="HAD-like_sf"/>
</dbReference>
<evidence type="ECO:0000256" key="1">
    <source>
        <dbReference type="ARBA" id="ARBA00004496"/>
    </source>
</evidence>
<dbReference type="Gene3D" id="3.40.50.1000">
    <property type="entry name" value="HAD superfamily/HAD-like"/>
    <property type="match status" value="1"/>
</dbReference>
<dbReference type="NCBIfam" id="TIGR01656">
    <property type="entry name" value="Histidinol-ppas"/>
    <property type="match status" value="1"/>
</dbReference>
<evidence type="ECO:0000256" key="6">
    <source>
        <dbReference type="ARBA" id="ARBA00023277"/>
    </source>
</evidence>
<gene>
    <name evidence="8" type="primary">gmhB_3</name>
    <name evidence="8" type="ORF">GALL_114730</name>
</gene>
<dbReference type="GO" id="GO:0005975">
    <property type="term" value="P:carbohydrate metabolic process"/>
    <property type="evidence" value="ECO:0007669"/>
    <property type="project" value="InterPro"/>
</dbReference>
<comment type="caution">
    <text evidence="8">The sequence shown here is derived from an EMBL/GenBank/DDBJ whole genome shotgun (WGS) entry which is preliminary data.</text>
</comment>
<evidence type="ECO:0000256" key="3">
    <source>
        <dbReference type="ARBA" id="ARBA00022490"/>
    </source>
</evidence>